<organism evidence="20 21">
    <name type="scientific">Ewingella americana</name>
    <dbReference type="NCBI Taxonomy" id="41202"/>
    <lineage>
        <taxon>Bacteria</taxon>
        <taxon>Pseudomonadati</taxon>
        <taxon>Pseudomonadota</taxon>
        <taxon>Gammaproteobacteria</taxon>
        <taxon>Enterobacterales</taxon>
        <taxon>Yersiniaceae</taxon>
        <taxon>Ewingella</taxon>
    </lineage>
</organism>
<feature type="domain" description="Glutamine amidotransferase type-2" evidence="19">
    <location>
        <begin position="12"/>
        <end position="401"/>
    </location>
</feature>
<evidence type="ECO:0000256" key="17">
    <source>
        <dbReference type="ARBA" id="ARBA00072108"/>
    </source>
</evidence>
<evidence type="ECO:0000256" key="3">
    <source>
        <dbReference type="ARBA" id="ARBA00009716"/>
    </source>
</evidence>
<dbReference type="InterPro" id="IPR029055">
    <property type="entry name" value="Ntn_hydrolases_N"/>
</dbReference>
<dbReference type="CDD" id="cd00713">
    <property type="entry name" value="GltS"/>
    <property type="match status" value="1"/>
</dbReference>
<dbReference type="EMBL" id="UGGO01000001">
    <property type="protein sequence ID" value="STQ46501.1"/>
    <property type="molecule type" value="Genomic_DNA"/>
</dbReference>
<dbReference type="GO" id="GO:0046872">
    <property type="term" value="F:metal ion binding"/>
    <property type="evidence" value="ECO:0007669"/>
    <property type="project" value="UniProtKB-KW"/>
</dbReference>
<protein>
    <recommendedName>
        <fullName evidence="17">Glutamate synthase [NADPH] large chain</fullName>
        <ecNumber evidence="4">1.4.1.13</ecNumber>
    </recommendedName>
    <alternativeName>
        <fullName evidence="18">Glutamate synthase subunit alpha</fullName>
    </alternativeName>
</protein>
<sequence>MLYDKSLERDNCGFGLIAHIEGEPSHKVVRTAIHALARMQHRGAILADGKTGDGCGLLLQKPDRFFRMVAEERGWRLAKNYAVGMLFLSKDEEEAAASRRIIEEELQNETLSVVGWRDVPTNPDVLGEIALSSLPRIEQIFVNAPAGWRPRDMERRLYMARRRMEKRIEDKDFYVCSFSNVVNIYKGLCMPADLPRFYLDLADLRLESAICLFHQRFSTNTVPRWPLAQPFRYLAHNGEINTIAGNRQWARARGYKFKTPLIPDLQDAAPFVNETGSDSSSLDNMLELFLAGGMDLLRAMRLLVPPAWQQNPDMDDDLRAFFDFNSMHMEPWDGPAGIVMSDGRYAACNLDRNGLRPARYVITKDKLITCASEVGIWDYQPDEVVEKGRVGPGELMVIDTRTGKIHHSAETDNDLKGRHPYKEWMEKNVQRLVPFEDLSRRRSGHSRT</sequence>
<keyword evidence="10 20" id="KW-0560">Oxidoreductase</keyword>
<dbReference type="InterPro" id="IPR050711">
    <property type="entry name" value="ET-N_metabolism_enzyme"/>
</dbReference>
<evidence type="ECO:0000256" key="14">
    <source>
        <dbReference type="ARBA" id="ARBA00023291"/>
    </source>
</evidence>
<keyword evidence="9" id="KW-0315">Glutamine amidotransferase</keyword>
<comment type="pathway">
    <text evidence="15">Amino-acid biosynthesis; L-glutamate biosynthesis via GLT pathway; L-glutamate from 2-oxoglutarate and L-glutamine (NADP(+) route): step 1/1.</text>
</comment>
<proteinExistence type="inferred from homology"/>
<keyword evidence="14" id="KW-0003">3Fe-4S</keyword>
<keyword evidence="13" id="KW-0314">Glutamate biosynthesis</keyword>
<keyword evidence="7" id="KW-0288">FMN</keyword>
<dbReference type="Gene3D" id="3.60.20.10">
    <property type="entry name" value="Glutamine Phosphoribosylpyrophosphate, subunit 1, domain 1"/>
    <property type="match status" value="1"/>
</dbReference>
<keyword evidence="8" id="KW-0479">Metal-binding</keyword>
<comment type="cofactor">
    <cofactor evidence="1">
        <name>FMN</name>
        <dbReference type="ChEBI" id="CHEBI:58210"/>
    </cofactor>
</comment>
<evidence type="ECO:0000256" key="10">
    <source>
        <dbReference type="ARBA" id="ARBA00023002"/>
    </source>
</evidence>
<dbReference type="PROSITE" id="PS51278">
    <property type="entry name" value="GATASE_TYPE_2"/>
    <property type="match status" value="1"/>
</dbReference>
<keyword evidence="5" id="KW-0028">Amino-acid biosynthesis</keyword>
<dbReference type="FunFam" id="3.60.20.10:FF:000001">
    <property type="entry name" value="Glutamate synthase, large subunit"/>
    <property type="match status" value="1"/>
</dbReference>
<evidence type="ECO:0000256" key="9">
    <source>
        <dbReference type="ARBA" id="ARBA00022962"/>
    </source>
</evidence>
<keyword evidence="6" id="KW-0285">Flavoprotein</keyword>
<evidence type="ECO:0000256" key="16">
    <source>
        <dbReference type="ARBA" id="ARBA00048151"/>
    </source>
</evidence>
<reference evidence="20 21" key="1">
    <citation type="submission" date="2018-06" db="EMBL/GenBank/DDBJ databases">
        <authorList>
            <consortium name="Pathogen Informatics"/>
            <person name="Doyle S."/>
        </authorList>
    </citation>
    <scope>NUCLEOTIDE SEQUENCE [LARGE SCALE GENOMIC DNA]</scope>
    <source>
        <strain evidence="20 21">NCTC12157</strain>
    </source>
</reference>
<dbReference type="GO" id="GO:0006537">
    <property type="term" value="P:glutamate biosynthetic process"/>
    <property type="evidence" value="ECO:0007669"/>
    <property type="project" value="UniProtKB-KW"/>
</dbReference>
<dbReference type="AlphaFoldDB" id="A0A377NG43"/>
<evidence type="ECO:0000256" key="4">
    <source>
        <dbReference type="ARBA" id="ARBA00012079"/>
    </source>
</evidence>
<dbReference type="EC" id="1.4.1.13" evidence="4"/>
<evidence type="ECO:0000256" key="7">
    <source>
        <dbReference type="ARBA" id="ARBA00022643"/>
    </source>
</evidence>
<comment type="catalytic activity">
    <reaction evidence="16">
        <text>2 L-glutamate + NADP(+) = L-glutamine + 2-oxoglutarate + NADPH + H(+)</text>
        <dbReference type="Rhea" id="RHEA:15501"/>
        <dbReference type="ChEBI" id="CHEBI:15378"/>
        <dbReference type="ChEBI" id="CHEBI:16810"/>
        <dbReference type="ChEBI" id="CHEBI:29985"/>
        <dbReference type="ChEBI" id="CHEBI:57783"/>
        <dbReference type="ChEBI" id="CHEBI:58349"/>
        <dbReference type="ChEBI" id="CHEBI:58359"/>
        <dbReference type="EC" id="1.4.1.13"/>
    </reaction>
</comment>
<dbReference type="PANTHER" id="PTHR11938">
    <property type="entry name" value="FAD NADPH DEHYDROGENASE/OXIDOREDUCTASE"/>
    <property type="match status" value="1"/>
</dbReference>
<dbReference type="Pfam" id="PF00310">
    <property type="entry name" value="GATase_2"/>
    <property type="match status" value="1"/>
</dbReference>
<dbReference type="SUPFAM" id="SSF56235">
    <property type="entry name" value="N-terminal nucleophile aminohydrolases (Ntn hydrolases)"/>
    <property type="match status" value="1"/>
</dbReference>
<evidence type="ECO:0000313" key="21">
    <source>
        <dbReference type="Proteomes" id="UP000254304"/>
    </source>
</evidence>
<dbReference type="GO" id="GO:0019676">
    <property type="term" value="P:ammonia assimilation cycle"/>
    <property type="evidence" value="ECO:0007669"/>
    <property type="project" value="TreeGrafter"/>
</dbReference>
<evidence type="ECO:0000313" key="20">
    <source>
        <dbReference type="EMBL" id="STQ46501.1"/>
    </source>
</evidence>
<comment type="similarity">
    <text evidence="3">Belongs to the glutamate synthase family.</text>
</comment>
<name>A0A377NG43_9GAMM</name>
<evidence type="ECO:0000259" key="19">
    <source>
        <dbReference type="PROSITE" id="PS51278"/>
    </source>
</evidence>
<evidence type="ECO:0000256" key="12">
    <source>
        <dbReference type="ARBA" id="ARBA00023014"/>
    </source>
</evidence>
<keyword evidence="12" id="KW-0411">Iron-sulfur</keyword>
<dbReference type="Proteomes" id="UP000254304">
    <property type="component" value="Unassembled WGS sequence"/>
</dbReference>
<evidence type="ECO:0000256" key="5">
    <source>
        <dbReference type="ARBA" id="ARBA00022605"/>
    </source>
</evidence>
<dbReference type="PANTHER" id="PTHR11938:SF148">
    <property type="entry name" value="GLUTAMATE SYNTHASE [NADPH] LARGE CHAIN"/>
    <property type="match status" value="1"/>
</dbReference>
<dbReference type="GO" id="GO:0051538">
    <property type="term" value="F:3 iron, 4 sulfur cluster binding"/>
    <property type="evidence" value="ECO:0007669"/>
    <property type="project" value="UniProtKB-KW"/>
</dbReference>
<dbReference type="GO" id="GO:0004355">
    <property type="term" value="F:glutamate synthase (NADPH) activity"/>
    <property type="evidence" value="ECO:0007669"/>
    <property type="project" value="UniProtKB-EC"/>
</dbReference>
<evidence type="ECO:0000256" key="18">
    <source>
        <dbReference type="ARBA" id="ARBA00079921"/>
    </source>
</evidence>
<evidence type="ECO:0000256" key="13">
    <source>
        <dbReference type="ARBA" id="ARBA00023164"/>
    </source>
</evidence>
<comment type="cofactor">
    <cofactor evidence="2">
        <name>[3Fe-4S] cluster</name>
        <dbReference type="ChEBI" id="CHEBI:21137"/>
    </cofactor>
</comment>
<accession>A0A377NG43</accession>
<dbReference type="InterPro" id="IPR017932">
    <property type="entry name" value="GATase_2_dom"/>
</dbReference>
<keyword evidence="11" id="KW-0408">Iron</keyword>
<gene>
    <name evidence="20" type="primary">gltB_2</name>
    <name evidence="20" type="ORF">NCTC12157_04285</name>
</gene>
<evidence type="ECO:0000256" key="1">
    <source>
        <dbReference type="ARBA" id="ARBA00001917"/>
    </source>
</evidence>
<evidence type="ECO:0000256" key="6">
    <source>
        <dbReference type="ARBA" id="ARBA00022630"/>
    </source>
</evidence>
<evidence type="ECO:0000256" key="15">
    <source>
        <dbReference type="ARBA" id="ARBA00037898"/>
    </source>
</evidence>
<evidence type="ECO:0000256" key="8">
    <source>
        <dbReference type="ARBA" id="ARBA00022723"/>
    </source>
</evidence>
<evidence type="ECO:0000256" key="2">
    <source>
        <dbReference type="ARBA" id="ARBA00001927"/>
    </source>
</evidence>
<evidence type="ECO:0000256" key="11">
    <source>
        <dbReference type="ARBA" id="ARBA00023004"/>
    </source>
</evidence>